<dbReference type="Proteomes" id="UP000019812">
    <property type="component" value="Unassembled WGS sequence"/>
</dbReference>
<evidence type="ECO:0000256" key="1">
    <source>
        <dbReference type="ARBA" id="ARBA00004141"/>
    </source>
</evidence>
<dbReference type="AlphaFoldDB" id="A0A084Y4L7"/>
<sequence length="113" mass="12101">MIEQIQSETRQTVDGMQEVTPKTDRALAKVHAVAGMLQSISGEAAESRSRAGEVANATHEQAVAANDIARNVEQVSQMAEETTATMHVNANSAAELDAMASDLRAQLAYFRVT</sequence>
<comment type="caution">
    <text evidence="5">The sequence shown here is derived from an EMBL/GenBank/DDBJ whole genome shotgun (WGS) entry which is preliminary data.</text>
</comment>
<keyword evidence="3" id="KW-1133">Transmembrane helix</keyword>
<gene>
    <name evidence="5" type="ORF">CAPSK01_000720</name>
</gene>
<dbReference type="RefSeq" id="WP_034922405.1">
    <property type="nucleotide sequence ID" value="NZ_JDSS02000011.1"/>
</dbReference>
<dbReference type="PANTHER" id="PTHR32089:SF119">
    <property type="entry name" value="METHYL-ACCEPTING CHEMOTAXIS PROTEIN CTPL"/>
    <property type="match status" value="1"/>
</dbReference>
<evidence type="ECO:0000313" key="6">
    <source>
        <dbReference type="Proteomes" id="UP000019812"/>
    </source>
</evidence>
<comment type="subcellular location">
    <subcellularLocation>
        <location evidence="1">Membrane</location>
        <topology evidence="1">Multi-pass membrane protein</topology>
    </subcellularLocation>
</comment>
<name>A0A084Y4L7_9PROT</name>
<organism evidence="5 6">
    <name type="scientific">Candidatus Accumulibacter vicinus</name>
    <dbReference type="NCBI Taxonomy" id="2954382"/>
    <lineage>
        <taxon>Bacteria</taxon>
        <taxon>Pseudomonadati</taxon>
        <taxon>Pseudomonadota</taxon>
        <taxon>Betaproteobacteria</taxon>
        <taxon>Candidatus Accumulibacter</taxon>
    </lineage>
</organism>
<protein>
    <submittedName>
        <fullName evidence="5">Methyl-accepting chemotaxis protein (MCP) signaling domain protein</fullName>
    </submittedName>
</protein>
<keyword evidence="2" id="KW-0812">Transmembrane</keyword>
<dbReference type="EMBL" id="JDSS02000011">
    <property type="protein sequence ID" value="KFB69661.1"/>
    <property type="molecule type" value="Genomic_DNA"/>
</dbReference>
<keyword evidence="4" id="KW-0472">Membrane</keyword>
<evidence type="ECO:0000256" key="4">
    <source>
        <dbReference type="ARBA" id="ARBA00023136"/>
    </source>
</evidence>
<dbReference type="SUPFAM" id="SSF58104">
    <property type="entry name" value="Methyl-accepting chemotaxis protein (MCP) signaling domain"/>
    <property type="match status" value="1"/>
</dbReference>
<dbReference type="Gene3D" id="1.10.287.950">
    <property type="entry name" value="Methyl-accepting chemotaxis protein"/>
    <property type="match status" value="1"/>
</dbReference>
<dbReference type="PANTHER" id="PTHR32089">
    <property type="entry name" value="METHYL-ACCEPTING CHEMOTAXIS PROTEIN MCPB"/>
    <property type="match status" value="1"/>
</dbReference>
<dbReference type="GO" id="GO:0016020">
    <property type="term" value="C:membrane"/>
    <property type="evidence" value="ECO:0007669"/>
    <property type="project" value="UniProtKB-SubCell"/>
</dbReference>
<proteinExistence type="predicted"/>
<evidence type="ECO:0000313" key="5">
    <source>
        <dbReference type="EMBL" id="KFB69661.1"/>
    </source>
</evidence>
<evidence type="ECO:0000256" key="2">
    <source>
        <dbReference type="ARBA" id="ARBA00022692"/>
    </source>
</evidence>
<accession>A0A084Y4L7</accession>
<dbReference type="STRING" id="1457154.CAPSK01_000720"/>
<reference evidence="5 6" key="1">
    <citation type="submission" date="2014-07" db="EMBL/GenBank/DDBJ databases">
        <title>Expanding our view of genomic diversity in Candidatus Accumulibacter clades.</title>
        <authorList>
            <person name="Skennerton C.T."/>
            <person name="Barr J.J."/>
            <person name="Slater F.R."/>
            <person name="Bond P.L."/>
            <person name="Tyson G.W."/>
        </authorList>
    </citation>
    <scope>NUCLEOTIDE SEQUENCE [LARGE SCALE GENOMIC DNA]</scope>
    <source>
        <strain evidence="6">SK-01</strain>
    </source>
</reference>
<evidence type="ECO:0000256" key="3">
    <source>
        <dbReference type="ARBA" id="ARBA00022989"/>
    </source>
</evidence>